<keyword evidence="3" id="KW-1185">Reference proteome</keyword>
<evidence type="ECO:0000313" key="3">
    <source>
        <dbReference type="Proteomes" id="UP000572680"/>
    </source>
</evidence>
<feature type="region of interest" description="Disordered" evidence="1">
    <location>
        <begin position="1"/>
        <end position="43"/>
    </location>
</feature>
<accession>A0A7W3QLZ8</accession>
<proteinExistence type="predicted"/>
<evidence type="ECO:0000256" key="1">
    <source>
        <dbReference type="SAM" id="MobiDB-lite"/>
    </source>
</evidence>
<feature type="region of interest" description="Disordered" evidence="1">
    <location>
        <begin position="100"/>
        <end position="122"/>
    </location>
</feature>
<protein>
    <submittedName>
        <fullName evidence="2">Uncharacterized protein</fullName>
    </submittedName>
</protein>
<dbReference type="EMBL" id="JACJIA010000004">
    <property type="protein sequence ID" value="MBA8952034.1"/>
    <property type="molecule type" value="Genomic_DNA"/>
</dbReference>
<evidence type="ECO:0000313" key="2">
    <source>
        <dbReference type="EMBL" id="MBA8952034.1"/>
    </source>
</evidence>
<gene>
    <name evidence="2" type="ORF">HNR61_003674</name>
</gene>
<dbReference type="AlphaFoldDB" id="A0A7W3QLZ8"/>
<organism evidence="2 3">
    <name type="scientific">Actinomadura namibiensis</name>
    <dbReference type="NCBI Taxonomy" id="182080"/>
    <lineage>
        <taxon>Bacteria</taxon>
        <taxon>Bacillati</taxon>
        <taxon>Actinomycetota</taxon>
        <taxon>Actinomycetes</taxon>
        <taxon>Streptosporangiales</taxon>
        <taxon>Thermomonosporaceae</taxon>
        <taxon>Actinomadura</taxon>
    </lineage>
</organism>
<comment type="caution">
    <text evidence="2">The sequence shown here is derived from an EMBL/GenBank/DDBJ whole genome shotgun (WGS) entry which is preliminary data.</text>
</comment>
<dbReference type="RefSeq" id="WP_182844317.1">
    <property type="nucleotide sequence ID" value="NZ_BAAALP010000014.1"/>
</dbReference>
<dbReference type="Proteomes" id="UP000572680">
    <property type="component" value="Unassembled WGS sequence"/>
</dbReference>
<sequence>MASTGRRCSALRSAGGGVTRGRSVMCRSPSQGAGTRRPGPGRQVAKLARACRRIAGETGAFFAPTNVRRRALTRRALAKGPMPVLLDRLRTRAAAAIALKGYPAPPRPSGRPGAARHAATGP</sequence>
<name>A0A7W3QLZ8_ACTNM</name>
<reference evidence="2 3" key="1">
    <citation type="submission" date="2020-08" db="EMBL/GenBank/DDBJ databases">
        <title>Genomic Encyclopedia of Type Strains, Phase IV (KMG-IV): sequencing the most valuable type-strain genomes for metagenomic binning, comparative biology and taxonomic classification.</title>
        <authorList>
            <person name="Goeker M."/>
        </authorList>
    </citation>
    <scope>NUCLEOTIDE SEQUENCE [LARGE SCALE GENOMIC DNA]</scope>
    <source>
        <strain evidence="2 3">DSM 44197</strain>
    </source>
</reference>
<feature type="compositionally biased region" description="Low complexity" evidence="1">
    <location>
        <begin position="110"/>
        <end position="122"/>
    </location>
</feature>